<protein>
    <recommendedName>
        <fullName evidence="1">Hydantoinase B/oxoprolinase domain-containing protein</fullName>
    </recommendedName>
</protein>
<evidence type="ECO:0000259" key="1">
    <source>
        <dbReference type="Pfam" id="PF02538"/>
    </source>
</evidence>
<dbReference type="PANTHER" id="PTHR11365">
    <property type="entry name" value="5-OXOPROLINASE RELATED"/>
    <property type="match status" value="1"/>
</dbReference>
<dbReference type="GO" id="GO:0006749">
    <property type="term" value="P:glutathione metabolic process"/>
    <property type="evidence" value="ECO:0007669"/>
    <property type="project" value="TreeGrafter"/>
</dbReference>
<dbReference type="OrthoDB" id="102473at2"/>
<dbReference type="AlphaFoldDB" id="A0A5B8U1Y9"/>
<dbReference type="Pfam" id="PF02538">
    <property type="entry name" value="Hydantoinase_B"/>
    <property type="match status" value="1"/>
</dbReference>
<organism evidence="2 3">
    <name type="scientific">Baekduia soli</name>
    <dbReference type="NCBI Taxonomy" id="496014"/>
    <lineage>
        <taxon>Bacteria</taxon>
        <taxon>Bacillati</taxon>
        <taxon>Actinomycetota</taxon>
        <taxon>Thermoleophilia</taxon>
        <taxon>Solirubrobacterales</taxon>
        <taxon>Baekduiaceae</taxon>
        <taxon>Baekduia</taxon>
    </lineage>
</organism>
<dbReference type="Proteomes" id="UP000321805">
    <property type="component" value="Chromosome"/>
</dbReference>
<proteinExistence type="predicted"/>
<dbReference type="GO" id="GO:0017168">
    <property type="term" value="F:5-oxoprolinase (ATP-hydrolyzing) activity"/>
    <property type="evidence" value="ECO:0007669"/>
    <property type="project" value="TreeGrafter"/>
</dbReference>
<dbReference type="InterPro" id="IPR003692">
    <property type="entry name" value="Hydantoinase_B"/>
</dbReference>
<feature type="domain" description="Hydantoinase B/oxoprolinase" evidence="1">
    <location>
        <begin position="45"/>
        <end position="598"/>
    </location>
</feature>
<gene>
    <name evidence="2" type="ORF">FSW04_04775</name>
</gene>
<dbReference type="InterPro" id="IPR016750">
    <property type="entry name" value="Aceto_COase_bsu/gsu"/>
</dbReference>
<dbReference type="EMBL" id="CP042430">
    <property type="protein sequence ID" value="QEC46970.1"/>
    <property type="molecule type" value="Genomic_DNA"/>
</dbReference>
<dbReference type="Pfam" id="PF08882">
    <property type="entry name" value="Acetone_carb_G"/>
    <property type="match status" value="1"/>
</dbReference>
<dbReference type="KEGG" id="bsol:FSW04_04775"/>
<evidence type="ECO:0000313" key="2">
    <source>
        <dbReference type="EMBL" id="QEC46970.1"/>
    </source>
</evidence>
<accession>A0A5B8U1Y9</accession>
<dbReference type="GO" id="GO:0005829">
    <property type="term" value="C:cytosol"/>
    <property type="evidence" value="ECO:0007669"/>
    <property type="project" value="TreeGrafter"/>
</dbReference>
<dbReference type="InterPro" id="IPR045079">
    <property type="entry name" value="Oxoprolinase-like"/>
</dbReference>
<name>A0A5B8U1Y9_9ACTN</name>
<evidence type="ECO:0000313" key="3">
    <source>
        <dbReference type="Proteomes" id="UP000321805"/>
    </source>
</evidence>
<dbReference type="RefSeq" id="WP_146916803.1">
    <property type="nucleotide sequence ID" value="NZ_CP042430.1"/>
</dbReference>
<keyword evidence="3" id="KW-1185">Reference proteome</keyword>
<sequence>MTETLPAAAAEATRFDGYLDAYVPPARLTIDPSVRLHTEAADAIDPVTYEVLRHNLWSVNEEHGITMLRVSGSPIAAFGCDFNPCLLTEDAEFVYSGPYLQFFSSMQDLNVKWILENRSANPGIGPGDMFIANDPWVGTNHQLDVMLACPVFHEGAIFCWVTNALHFADLGGGVPGGWNPSGQTWFEEPPAFQPIKLMEGGVMRRDIEDMWCRRSRLPDLTALDLRAVVAGAQVAARRIEGLVARYGAGVVKAAMRRIVADSHQLFCDRIALIPDGTWRERVYLEIANPGDRGMYELALTMRKEGGTLTFDSEGTDPQVGAINVTYTGWRGAIMCVINAFLVPDSLYAVGGPLRDIVFRPTPGTILNASPPAAVANGSGIGVEATVGMCNNLVARAMDTAPQLRRMYTANGGATSWPIVSLGGLTQRGKPFQNIFLDFYAAPLGAFTFRDGVDTGSPYWMAKTVAPNVEQNEQLMPVLYLWQSEVEDSAGAGTFVGGATIGIAFTAHKTESVLHQVATSGVTQPTGPGLYGGMPGPPNAYRFRPADGEPLADILARDGRLDLADDRVRALSPKEANLVQRPGDVYEVICCGAAGLGDPLDRDPALVAQDVATMRFSAAAAEELFGVVLDGDAPDAERTARRRSDVRRERLARAGAPTVRYDGPGGVRALAGITGALTLGEDAAGELVLCSRHSGEPLCRVADNYREACARLDLPITASSPLAVDPAEFVDAEMQFRLFLCPQTGSVIETEVARAGAPVLHDIALDETSLRARYGS</sequence>
<reference evidence="2 3" key="1">
    <citation type="journal article" date="2018" name="J. Microbiol.">
        <title>Baekduia soli gen. nov., sp. nov., a novel bacterium isolated from the soil of Baekdu Mountain and proposal of a novel family name, Baekduiaceae fam. nov.</title>
        <authorList>
            <person name="An D.S."/>
            <person name="Siddiqi M.Z."/>
            <person name="Kim K.H."/>
            <person name="Yu H.S."/>
            <person name="Im W.T."/>
        </authorList>
    </citation>
    <scope>NUCLEOTIDE SEQUENCE [LARGE SCALE GENOMIC DNA]</scope>
    <source>
        <strain evidence="2 3">BR7-21</strain>
    </source>
</reference>
<dbReference type="PANTHER" id="PTHR11365:SF23">
    <property type="entry name" value="HYPOTHETICAL 5-OXOPROLINASE (EUROFUNG)-RELATED"/>
    <property type="match status" value="1"/>
</dbReference>